<evidence type="ECO:0000256" key="5">
    <source>
        <dbReference type="PROSITE-ProRule" id="PRU00192"/>
    </source>
</evidence>
<gene>
    <name evidence="10" type="ORF">EMPS_09057</name>
</gene>
<name>A0A9P3HHU4_9FUNG</name>
<evidence type="ECO:0000256" key="7">
    <source>
        <dbReference type="SAM" id="Phobius"/>
    </source>
</evidence>
<dbReference type="InterPro" id="IPR050384">
    <property type="entry name" value="Endophilin_SH3RF"/>
</dbReference>
<dbReference type="Proteomes" id="UP000827284">
    <property type="component" value="Unassembled WGS sequence"/>
</dbReference>
<feature type="region of interest" description="Disordered" evidence="6">
    <location>
        <begin position="228"/>
        <end position="256"/>
    </location>
</feature>
<feature type="compositionally biased region" description="Polar residues" evidence="6">
    <location>
        <begin position="299"/>
        <end position="312"/>
    </location>
</feature>
<dbReference type="PANTHER" id="PTHR14167">
    <property type="entry name" value="SH3 DOMAIN-CONTAINING"/>
    <property type="match status" value="1"/>
</dbReference>
<dbReference type="Pfam" id="PF00018">
    <property type="entry name" value="SH3_1"/>
    <property type="match status" value="1"/>
</dbReference>
<sequence>MTSSSWLARTLVPLAVVMATVQGVCVPLTSSKVCPGFSKQQVDTSVAATITSWGAGINFPAFTDVSSFDSAVMNATAFMASSTCKGYSSSDRVPYQNTVLCTMAVQDPASANCSKIAANSIPNMCSSSCVLYAQGFSAMVNSICPTDTTSLNNVKTLNLICTTGTTPPSYTGLNDNAAGCYNATTNEAATCGLGNQADMCAYCSKNPTNTCCASTAAACVTPTASGGSVTTTEGLLPPPPTTTPVTGSANDASSSSGLAKPVLYGIIGGGAALGLILFTLIVCCCCRRKRQPSAKPTGPNGNNLSRNMSTNSNASRYKISSPKIQEEGFAVASSAPIPMTSIAAPAGAHHPSSAAAVTAAAALAAAGKNSRLSKGSSVGGVGADGKQQSYCQVLYPYQASLADELELTPGDIVNVSRVFDDGWAVGVNMNTSNEGAFPVVCVMFVDESALDDDFEDVNMHSMAPMGHREDDHSNSKRGGSPAPSSSASRAASPVHLPRRHSSMLRDSAVLPGVNSPMTSSPLAAGNPKMQPPVRDTMMSDASSINRWWDGEHK</sequence>
<feature type="domain" description="SH3" evidence="9">
    <location>
        <begin position="386"/>
        <end position="447"/>
    </location>
</feature>
<dbReference type="SMART" id="SM00326">
    <property type="entry name" value="SH3"/>
    <property type="match status" value="1"/>
</dbReference>
<organism evidence="10 11">
    <name type="scientific">Entomortierella parvispora</name>
    <dbReference type="NCBI Taxonomy" id="205924"/>
    <lineage>
        <taxon>Eukaryota</taxon>
        <taxon>Fungi</taxon>
        <taxon>Fungi incertae sedis</taxon>
        <taxon>Mucoromycota</taxon>
        <taxon>Mortierellomycotina</taxon>
        <taxon>Mortierellomycetes</taxon>
        <taxon>Mortierellales</taxon>
        <taxon>Mortierellaceae</taxon>
        <taxon>Entomortierella</taxon>
    </lineage>
</organism>
<evidence type="ECO:0000313" key="10">
    <source>
        <dbReference type="EMBL" id="GJJ76698.1"/>
    </source>
</evidence>
<feature type="compositionally biased region" description="Low complexity" evidence="6">
    <location>
        <begin position="480"/>
        <end position="493"/>
    </location>
</feature>
<accession>A0A9P3HHU4</accession>
<keyword evidence="7" id="KW-1133">Transmembrane helix</keyword>
<feature type="signal peptide" evidence="8">
    <location>
        <begin position="1"/>
        <end position="23"/>
    </location>
</feature>
<evidence type="ECO:0000259" key="9">
    <source>
        <dbReference type="PROSITE" id="PS50002"/>
    </source>
</evidence>
<evidence type="ECO:0000256" key="8">
    <source>
        <dbReference type="SAM" id="SignalP"/>
    </source>
</evidence>
<dbReference type="SUPFAM" id="SSF50044">
    <property type="entry name" value="SH3-domain"/>
    <property type="match status" value="1"/>
</dbReference>
<evidence type="ECO:0000256" key="3">
    <source>
        <dbReference type="ARBA" id="ARBA00023054"/>
    </source>
</evidence>
<reference evidence="10" key="1">
    <citation type="submission" date="2021-11" db="EMBL/GenBank/DDBJ databases">
        <authorList>
            <person name="Herlambang A."/>
            <person name="Guo Y."/>
            <person name="Takashima Y."/>
            <person name="Nishizawa T."/>
        </authorList>
    </citation>
    <scope>NUCLEOTIDE SEQUENCE</scope>
    <source>
        <strain evidence="10">E1425</strain>
    </source>
</reference>
<dbReference type="Gene3D" id="2.30.30.40">
    <property type="entry name" value="SH3 Domains"/>
    <property type="match status" value="1"/>
</dbReference>
<evidence type="ECO:0000313" key="11">
    <source>
        <dbReference type="Proteomes" id="UP000827284"/>
    </source>
</evidence>
<evidence type="ECO:0000256" key="2">
    <source>
        <dbReference type="ARBA" id="ARBA00022443"/>
    </source>
</evidence>
<dbReference type="InterPro" id="IPR001452">
    <property type="entry name" value="SH3_domain"/>
</dbReference>
<keyword evidence="7" id="KW-0812">Transmembrane</keyword>
<dbReference type="OrthoDB" id="5340910at2759"/>
<reference evidence="10" key="2">
    <citation type="journal article" date="2022" name="Microbiol. Resour. Announc.">
        <title>Whole-Genome Sequence of Entomortierella parvispora E1425, a Mucoromycotan Fungus Associated with Burkholderiaceae-Related Endosymbiotic Bacteria.</title>
        <authorList>
            <person name="Herlambang A."/>
            <person name="Guo Y."/>
            <person name="Takashima Y."/>
            <person name="Narisawa K."/>
            <person name="Ohta H."/>
            <person name="Nishizawa T."/>
        </authorList>
    </citation>
    <scope>NUCLEOTIDE SEQUENCE</scope>
    <source>
        <strain evidence="10">E1425</strain>
    </source>
</reference>
<feature type="transmembrane region" description="Helical" evidence="7">
    <location>
        <begin position="262"/>
        <end position="286"/>
    </location>
</feature>
<keyword evidence="2 5" id="KW-0728">SH3 domain</keyword>
<keyword evidence="3" id="KW-0175">Coiled coil</keyword>
<feature type="chain" id="PRO_5040256694" description="SH3 domain-containing protein" evidence="8">
    <location>
        <begin position="24"/>
        <end position="553"/>
    </location>
</feature>
<dbReference type="PANTHER" id="PTHR14167:SF81">
    <property type="entry name" value="ENDOPHILIN-A"/>
    <property type="match status" value="1"/>
</dbReference>
<dbReference type="AlphaFoldDB" id="A0A9P3HHU4"/>
<dbReference type="InterPro" id="IPR036028">
    <property type="entry name" value="SH3-like_dom_sf"/>
</dbReference>
<keyword evidence="8" id="KW-0732">Signal</keyword>
<evidence type="ECO:0000256" key="4">
    <source>
        <dbReference type="ARBA" id="ARBA00023136"/>
    </source>
</evidence>
<keyword evidence="11" id="KW-1185">Reference proteome</keyword>
<feature type="region of interest" description="Disordered" evidence="6">
    <location>
        <begin position="462"/>
        <end position="553"/>
    </location>
</feature>
<evidence type="ECO:0000256" key="1">
    <source>
        <dbReference type="ARBA" id="ARBA00004170"/>
    </source>
</evidence>
<feature type="region of interest" description="Disordered" evidence="6">
    <location>
        <begin position="291"/>
        <end position="312"/>
    </location>
</feature>
<comment type="subcellular location">
    <subcellularLocation>
        <location evidence="1">Membrane</location>
        <topology evidence="1">Peripheral membrane protein</topology>
    </subcellularLocation>
</comment>
<protein>
    <recommendedName>
        <fullName evidence="9">SH3 domain-containing protein</fullName>
    </recommendedName>
</protein>
<comment type="caution">
    <text evidence="10">The sequence shown here is derived from an EMBL/GenBank/DDBJ whole genome shotgun (WGS) entry which is preliminary data.</text>
</comment>
<keyword evidence="4 7" id="KW-0472">Membrane</keyword>
<proteinExistence type="predicted"/>
<evidence type="ECO:0000256" key="6">
    <source>
        <dbReference type="SAM" id="MobiDB-lite"/>
    </source>
</evidence>
<dbReference type="PROSITE" id="PS50002">
    <property type="entry name" value="SH3"/>
    <property type="match status" value="1"/>
</dbReference>
<dbReference type="EMBL" id="BQFW01000012">
    <property type="protein sequence ID" value="GJJ76698.1"/>
    <property type="molecule type" value="Genomic_DNA"/>
</dbReference>